<dbReference type="CDD" id="cd07043">
    <property type="entry name" value="STAS_anti-anti-sigma_factors"/>
    <property type="match status" value="1"/>
</dbReference>
<reference evidence="4" key="1">
    <citation type="submission" date="2017-06" db="EMBL/GenBank/DDBJ databases">
        <authorList>
            <person name="Varghese N."/>
            <person name="Submissions S."/>
        </authorList>
    </citation>
    <scope>NUCLEOTIDE SEQUENCE [LARGE SCALE GENOMIC DNA]</scope>
    <source>
        <strain evidence="4">DSM 45423</strain>
    </source>
</reference>
<dbReference type="EMBL" id="FZOH01000003">
    <property type="protein sequence ID" value="SNS27718.1"/>
    <property type="molecule type" value="Genomic_DNA"/>
</dbReference>
<dbReference type="Proteomes" id="UP000198386">
    <property type="component" value="Unassembled WGS sequence"/>
</dbReference>
<dbReference type="InterPro" id="IPR002645">
    <property type="entry name" value="STAS_dom"/>
</dbReference>
<dbReference type="InterPro" id="IPR036513">
    <property type="entry name" value="STAS_dom_sf"/>
</dbReference>
<proteinExistence type="predicted"/>
<dbReference type="SUPFAM" id="SSF52091">
    <property type="entry name" value="SpoIIaa-like"/>
    <property type="match status" value="1"/>
</dbReference>
<dbReference type="OrthoDB" id="5197760at2"/>
<dbReference type="InterPro" id="IPR058548">
    <property type="entry name" value="MlaB-like_STAS"/>
</dbReference>
<evidence type="ECO:0000256" key="1">
    <source>
        <dbReference type="SAM" id="MobiDB-lite"/>
    </source>
</evidence>
<sequence length="165" mass="17332">MVATEPDATPGDALRSILRGPAARRPRGRAPAAASSAHPRPRPASDPPVSEVHVDLVTGRLVMTGRLDVRTTHLLYDAISALLTARHPTWTVDVGGLTHVDDAGVRVLLGAYRRAVRHGRRITLRGASPALRHALTLLRLDRHVLLGEEAAPGDPGAGPGPGGPP</sequence>
<keyword evidence="4" id="KW-1185">Reference proteome</keyword>
<dbReference type="AlphaFoldDB" id="A0A239D6S5"/>
<dbReference type="Gene3D" id="3.30.750.24">
    <property type="entry name" value="STAS domain"/>
    <property type="match status" value="1"/>
</dbReference>
<protein>
    <submittedName>
        <fullName evidence="3">Anti-anti-sigma factor</fullName>
    </submittedName>
</protein>
<feature type="domain" description="STAS" evidence="2">
    <location>
        <begin position="61"/>
        <end position="144"/>
    </location>
</feature>
<name>A0A239D6S5_9ACTN</name>
<feature type="compositionally biased region" description="Low complexity" evidence="1">
    <location>
        <begin position="29"/>
        <end position="38"/>
    </location>
</feature>
<evidence type="ECO:0000313" key="3">
    <source>
        <dbReference type="EMBL" id="SNS27718.1"/>
    </source>
</evidence>
<accession>A0A239D6S5</accession>
<gene>
    <name evidence="3" type="ORF">SAMN04488107_2013</name>
</gene>
<organism evidence="3 4">
    <name type="scientific">Geodermatophilus saharensis</name>
    <dbReference type="NCBI Taxonomy" id="1137994"/>
    <lineage>
        <taxon>Bacteria</taxon>
        <taxon>Bacillati</taxon>
        <taxon>Actinomycetota</taxon>
        <taxon>Actinomycetes</taxon>
        <taxon>Geodermatophilales</taxon>
        <taxon>Geodermatophilaceae</taxon>
        <taxon>Geodermatophilus</taxon>
    </lineage>
</organism>
<evidence type="ECO:0000259" key="2">
    <source>
        <dbReference type="PROSITE" id="PS50801"/>
    </source>
</evidence>
<dbReference type="PROSITE" id="PS50801">
    <property type="entry name" value="STAS"/>
    <property type="match status" value="1"/>
</dbReference>
<evidence type="ECO:0000313" key="4">
    <source>
        <dbReference type="Proteomes" id="UP000198386"/>
    </source>
</evidence>
<feature type="region of interest" description="Disordered" evidence="1">
    <location>
        <begin position="1"/>
        <end position="50"/>
    </location>
</feature>
<dbReference type="Pfam" id="PF13466">
    <property type="entry name" value="STAS_2"/>
    <property type="match status" value="1"/>
</dbReference>